<evidence type="ECO:0000313" key="4">
    <source>
        <dbReference type="EMBL" id="MCI2283869.1"/>
    </source>
</evidence>
<keyword evidence="2" id="KW-1133">Transmembrane helix</keyword>
<keyword evidence="2" id="KW-0472">Membrane</keyword>
<dbReference type="RefSeq" id="WP_242286169.1">
    <property type="nucleotide sequence ID" value="NZ_JAKKSL010000002.1"/>
</dbReference>
<name>A0ABS9X126_9GAMM</name>
<comment type="caution">
    <text evidence="4">The sequence shown here is derived from an EMBL/GenBank/DDBJ whole genome shotgun (WGS) entry which is preliminary data.</text>
</comment>
<protein>
    <submittedName>
        <fullName evidence="4">FecR family protein</fullName>
    </submittedName>
</protein>
<evidence type="ECO:0000313" key="5">
    <source>
        <dbReference type="Proteomes" id="UP001139646"/>
    </source>
</evidence>
<organism evidence="4 5">
    <name type="scientific">Colwellia maritima</name>
    <dbReference type="NCBI Taxonomy" id="2912588"/>
    <lineage>
        <taxon>Bacteria</taxon>
        <taxon>Pseudomonadati</taxon>
        <taxon>Pseudomonadota</taxon>
        <taxon>Gammaproteobacteria</taxon>
        <taxon>Alteromonadales</taxon>
        <taxon>Colwelliaceae</taxon>
        <taxon>Colwellia</taxon>
    </lineage>
</organism>
<evidence type="ECO:0000256" key="1">
    <source>
        <dbReference type="SAM" id="MobiDB-lite"/>
    </source>
</evidence>
<accession>A0ABS9X126</accession>
<feature type="transmembrane region" description="Helical" evidence="2">
    <location>
        <begin position="12"/>
        <end position="31"/>
    </location>
</feature>
<gene>
    <name evidence="4" type="ORF">L3081_11245</name>
</gene>
<proteinExistence type="predicted"/>
<dbReference type="InterPro" id="IPR006860">
    <property type="entry name" value="FecR"/>
</dbReference>
<feature type="compositionally biased region" description="Polar residues" evidence="1">
    <location>
        <begin position="238"/>
        <end position="254"/>
    </location>
</feature>
<keyword evidence="2" id="KW-0812">Transmembrane</keyword>
<evidence type="ECO:0000259" key="3">
    <source>
        <dbReference type="Pfam" id="PF04773"/>
    </source>
</evidence>
<dbReference type="Gene3D" id="2.60.120.1440">
    <property type="match status" value="1"/>
</dbReference>
<dbReference type="Pfam" id="PF04773">
    <property type="entry name" value="FecR"/>
    <property type="match status" value="1"/>
</dbReference>
<reference evidence="4" key="1">
    <citation type="submission" date="2022-01" db="EMBL/GenBank/DDBJ databases">
        <title>Colwellia maritima, isolated from seawater.</title>
        <authorList>
            <person name="Kristyanto S."/>
            <person name="Jung J."/>
            <person name="Jeon C.O."/>
        </authorList>
    </citation>
    <scope>NUCLEOTIDE SEQUENCE</scope>
    <source>
        <strain evidence="4">MSW7</strain>
    </source>
</reference>
<dbReference type="EMBL" id="JAKKSL010000002">
    <property type="protein sequence ID" value="MCI2283869.1"/>
    <property type="molecule type" value="Genomic_DNA"/>
</dbReference>
<feature type="domain" description="FecR protein" evidence="3">
    <location>
        <begin position="73"/>
        <end position="174"/>
    </location>
</feature>
<dbReference type="PANTHER" id="PTHR38731">
    <property type="entry name" value="LIPL45-RELATED LIPOPROTEIN-RELATED"/>
    <property type="match status" value="1"/>
</dbReference>
<evidence type="ECO:0000256" key="2">
    <source>
        <dbReference type="SAM" id="Phobius"/>
    </source>
</evidence>
<dbReference type="PANTHER" id="PTHR38731:SF1">
    <property type="entry name" value="FECR PROTEIN DOMAIN-CONTAINING PROTEIN"/>
    <property type="match status" value="1"/>
</dbReference>
<dbReference type="Proteomes" id="UP001139646">
    <property type="component" value="Unassembled WGS sequence"/>
</dbReference>
<sequence>MTYLKTNITKQSHLIKIAFVLCFSIASIFSINTDASELVAGKTILAKGNVQAIDQATKETRKLKRRSNIFDVDNITTGEKSKAQFSMSDGGLITLKANTEIIISEYKFNDETGEGSATLEIVNGGLRSISGLIKKSGGDYQVKTPVGSIGIRGTHFSVDVVGENVFFGVYSGNIDVKLSNQQTLSLGASEDYSFASINSLGQITPMTQAPEVTSLGYSDSNIDDSAANESDEDSANDTSIVDDTTSPQVASQVTEETEDLEYGSVYNESELQGVSNSPIAELLSTRTGSLSYQTVIQSAVNSSVGPAADFNMNMVVDFDNASVPGGSLSFSDEQGEWFAAYSGLINIDKLDLGINFASHGNNKANGKIFAAFSNGLDEITGGFNLQETNNPSVNADGSFKLQP</sequence>
<keyword evidence="5" id="KW-1185">Reference proteome</keyword>
<feature type="region of interest" description="Disordered" evidence="1">
    <location>
        <begin position="213"/>
        <end position="259"/>
    </location>
</feature>